<keyword evidence="7" id="KW-1185">Reference proteome</keyword>
<dbReference type="FunFam" id="2.40.50.40:FF:000002">
    <property type="entry name" value="C-C motif chemokine"/>
    <property type="match status" value="1"/>
</dbReference>
<feature type="domain" description="Chemokine interleukin-8-like" evidence="5">
    <location>
        <begin position="28"/>
        <end position="86"/>
    </location>
</feature>
<dbReference type="GeneID" id="103140636"/>
<evidence type="ECO:0000256" key="1">
    <source>
        <dbReference type="ARBA" id="ARBA00010868"/>
    </source>
</evidence>
<evidence type="ECO:0000313" key="6">
    <source>
        <dbReference type="Ensembl" id="ENSPFOP00000010540.1"/>
    </source>
</evidence>
<dbReference type="AlphaFoldDB" id="A0A087XXN7"/>
<dbReference type="GO" id="GO:0008009">
    <property type="term" value="F:chemokine activity"/>
    <property type="evidence" value="ECO:0007669"/>
    <property type="project" value="InterPro"/>
</dbReference>
<dbReference type="SMART" id="SM00199">
    <property type="entry name" value="SCY"/>
    <property type="match status" value="1"/>
</dbReference>
<sequence length="91" mass="10344">MKAVNILLLCILGAALLSTVLCDSSNGPDECCFQFFRNRLNKNLITSYYRTDARCATNGVILITRRARRICVDSKEEWVQNIVKSLEMKTL</sequence>
<reference evidence="6" key="3">
    <citation type="submission" date="2025-09" db="UniProtKB">
        <authorList>
            <consortium name="Ensembl"/>
        </authorList>
    </citation>
    <scope>IDENTIFICATION</scope>
</reference>
<dbReference type="InterPro" id="IPR001811">
    <property type="entry name" value="Chemokine_IL8-like_dom"/>
</dbReference>
<keyword evidence="2 4" id="KW-0202">Cytokine</keyword>
<comment type="similarity">
    <text evidence="1 4">Belongs to the intercrine beta (chemokine CC) family.</text>
</comment>
<dbReference type="eggNOG" id="ENOG502S8M4">
    <property type="taxonomic scope" value="Eukaryota"/>
</dbReference>
<organism evidence="6 7">
    <name type="scientific">Poecilia formosa</name>
    <name type="common">Amazon molly</name>
    <name type="synonym">Limia formosa</name>
    <dbReference type="NCBI Taxonomy" id="48698"/>
    <lineage>
        <taxon>Eukaryota</taxon>
        <taxon>Metazoa</taxon>
        <taxon>Chordata</taxon>
        <taxon>Craniata</taxon>
        <taxon>Vertebrata</taxon>
        <taxon>Euteleostomi</taxon>
        <taxon>Actinopterygii</taxon>
        <taxon>Neopterygii</taxon>
        <taxon>Teleostei</taxon>
        <taxon>Neoteleostei</taxon>
        <taxon>Acanthomorphata</taxon>
        <taxon>Ovalentaria</taxon>
        <taxon>Atherinomorphae</taxon>
        <taxon>Cyprinodontiformes</taxon>
        <taxon>Poeciliidae</taxon>
        <taxon>Poeciliinae</taxon>
        <taxon>Poecilia</taxon>
    </lineage>
</organism>
<evidence type="ECO:0000313" key="7">
    <source>
        <dbReference type="Proteomes" id="UP000028760"/>
    </source>
</evidence>
<dbReference type="GO" id="GO:0006955">
    <property type="term" value="P:immune response"/>
    <property type="evidence" value="ECO:0007669"/>
    <property type="project" value="InterPro"/>
</dbReference>
<dbReference type="OMA" id="CFEFFRN"/>
<dbReference type="PANTHER" id="PTHR12015:SF108">
    <property type="entry name" value="C-C MOTIF CHEMOKINE 20"/>
    <property type="match status" value="1"/>
</dbReference>
<keyword evidence="3" id="KW-1015">Disulfide bond</keyword>
<dbReference type="GeneTree" id="ENSGT01100000263482"/>
<dbReference type="InterPro" id="IPR039809">
    <property type="entry name" value="Chemokine_b/g/d"/>
</dbReference>
<dbReference type="InterPro" id="IPR000827">
    <property type="entry name" value="Chemokine_CC_CS"/>
</dbReference>
<evidence type="ECO:0000259" key="5">
    <source>
        <dbReference type="SMART" id="SM00199"/>
    </source>
</evidence>
<dbReference type="PANTHER" id="PTHR12015">
    <property type="entry name" value="SMALL INDUCIBLE CYTOKINE A"/>
    <property type="match status" value="1"/>
</dbReference>
<dbReference type="Proteomes" id="UP000028760">
    <property type="component" value="Unassembled WGS sequence"/>
</dbReference>
<dbReference type="STRING" id="48698.ENSPFOP00000010540"/>
<dbReference type="RefSeq" id="XP_016528780.1">
    <property type="nucleotide sequence ID" value="XM_016673294.1"/>
</dbReference>
<feature type="signal peptide" evidence="4">
    <location>
        <begin position="1"/>
        <end position="22"/>
    </location>
</feature>
<keyword evidence="4" id="KW-0145">Chemotaxis</keyword>
<evidence type="ECO:0000256" key="2">
    <source>
        <dbReference type="ARBA" id="ARBA00022514"/>
    </source>
</evidence>
<feature type="chain" id="PRO_5005106697" description="C-C motif chemokine" evidence="4">
    <location>
        <begin position="23"/>
        <end position="91"/>
    </location>
</feature>
<dbReference type="SUPFAM" id="SSF54117">
    <property type="entry name" value="Interleukin 8-like chemokines"/>
    <property type="match status" value="1"/>
</dbReference>
<dbReference type="PROSITE" id="PS00472">
    <property type="entry name" value="SMALL_CYTOKINES_CC"/>
    <property type="match status" value="1"/>
</dbReference>
<accession>A0A087XXN7</accession>
<keyword evidence="4" id="KW-0964">Secreted</keyword>
<reference evidence="7" key="1">
    <citation type="submission" date="2013-10" db="EMBL/GenBank/DDBJ databases">
        <authorList>
            <person name="Schartl M."/>
            <person name="Warren W."/>
        </authorList>
    </citation>
    <scope>NUCLEOTIDE SEQUENCE [LARGE SCALE GENOMIC DNA]</scope>
    <source>
        <strain evidence="7">female</strain>
    </source>
</reference>
<evidence type="ECO:0000256" key="3">
    <source>
        <dbReference type="ARBA" id="ARBA00023157"/>
    </source>
</evidence>
<dbReference type="Pfam" id="PF00048">
    <property type="entry name" value="IL8"/>
    <property type="match status" value="1"/>
</dbReference>
<proteinExistence type="inferred from homology"/>
<name>A0A087XXN7_POEFO</name>
<dbReference type="GO" id="GO:0005615">
    <property type="term" value="C:extracellular space"/>
    <property type="evidence" value="ECO:0007669"/>
    <property type="project" value="UniProtKB-KW"/>
</dbReference>
<comment type="subcellular location">
    <subcellularLocation>
        <location evidence="4">Secreted</location>
    </subcellularLocation>
</comment>
<protein>
    <recommendedName>
        <fullName evidence="4">C-C motif chemokine</fullName>
    </recommendedName>
</protein>
<dbReference type="InterPro" id="IPR036048">
    <property type="entry name" value="Interleukin_8-like_sf"/>
</dbReference>
<dbReference type="EMBL" id="AYCK01006364">
    <property type="status" value="NOT_ANNOTATED_CDS"/>
    <property type="molecule type" value="Genomic_DNA"/>
</dbReference>
<keyword evidence="4" id="KW-0732">Signal</keyword>
<dbReference type="Ensembl" id="ENSPFOT00000010555.1">
    <property type="protein sequence ID" value="ENSPFOP00000010540.1"/>
    <property type="gene ID" value="ENSPFOG00000010574.1"/>
</dbReference>
<evidence type="ECO:0000256" key="4">
    <source>
        <dbReference type="RuleBase" id="RU361150"/>
    </source>
</evidence>
<reference evidence="6" key="2">
    <citation type="submission" date="2025-08" db="UniProtKB">
        <authorList>
            <consortium name="Ensembl"/>
        </authorList>
    </citation>
    <scope>IDENTIFICATION</scope>
</reference>
<dbReference type="CDD" id="cd00272">
    <property type="entry name" value="Chemokine_CC"/>
    <property type="match status" value="1"/>
</dbReference>
<dbReference type="Gene3D" id="2.40.50.40">
    <property type="match status" value="1"/>
</dbReference>